<dbReference type="PRINTS" id="PR00455">
    <property type="entry name" value="HTHTETR"/>
</dbReference>
<proteinExistence type="predicted"/>
<dbReference type="InterPro" id="IPR009057">
    <property type="entry name" value="Homeodomain-like_sf"/>
</dbReference>
<organism evidence="2">
    <name type="scientific">Gordonia amarae</name>
    <dbReference type="NCBI Taxonomy" id="36821"/>
    <lineage>
        <taxon>Bacteria</taxon>
        <taxon>Bacillati</taxon>
        <taxon>Actinomycetota</taxon>
        <taxon>Actinomycetes</taxon>
        <taxon>Mycobacteriales</taxon>
        <taxon>Gordoniaceae</taxon>
        <taxon>Gordonia</taxon>
    </lineage>
</organism>
<dbReference type="InterPro" id="IPR050109">
    <property type="entry name" value="HTH-type_TetR-like_transc_reg"/>
</dbReference>
<dbReference type="AlphaFoldDB" id="A0A857M8E8"/>
<name>A0A857M8E8_9ACTN</name>
<dbReference type="InterPro" id="IPR001647">
    <property type="entry name" value="HTH_TetR"/>
</dbReference>
<dbReference type="EMBL" id="CP045810">
    <property type="protein sequence ID" value="QHN38664.1"/>
    <property type="molecule type" value="Genomic_DNA"/>
</dbReference>
<dbReference type="PANTHER" id="PTHR30055">
    <property type="entry name" value="HTH-TYPE TRANSCRIPTIONAL REGULATOR RUTR"/>
    <property type="match status" value="1"/>
</dbReference>
<dbReference type="RefSeq" id="WP_005191060.1">
    <property type="nucleotide sequence ID" value="NZ_CP045804.1"/>
</dbReference>
<sequence length="212" mass="23742">MGDGRRVGARDGASRMALLDAAERLMVESGYAAVTSRKVAEAAGLKPQLVHYYFRTMDELFMEMFRRRADEGVRTQRALLDCPQPLWALWQFSIDPQIAAYTTELLALANHRKELRAEIARYSAELRAEAQVMVEKTFANATTRYGDVPPAVAIVVLTSVSRVVMMEESLGFSDGHRESFAFIESVLTELEGEPQQYYVPPASPYPTSRGEN</sequence>
<evidence type="ECO:0000313" key="2">
    <source>
        <dbReference type="EMBL" id="QHN38664.1"/>
    </source>
</evidence>
<reference evidence="2" key="1">
    <citation type="journal article" date="2021" name="Nat. Microbiol.">
        <title>Cocultivation of an ultrasmall environmental parasitic bacterium with lytic ability against bacteria associated with wastewater foams.</title>
        <authorList>
            <person name="Batinovic S."/>
            <person name="Rose J.J.A."/>
            <person name="Ratcliffe J."/>
            <person name="Seviour R.J."/>
            <person name="Petrovski S."/>
        </authorList>
    </citation>
    <scope>NUCLEOTIDE SEQUENCE</scope>
    <source>
        <strain evidence="2">CON44</strain>
    </source>
</reference>
<dbReference type="PROSITE" id="PS50977">
    <property type="entry name" value="HTH_TETR_2"/>
    <property type="match status" value="1"/>
</dbReference>
<dbReference type="GO" id="GO:0000976">
    <property type="term" value="F:transcription cis-regulatory region binding"/>
    <property type="evidence" value="ECO:0007669"/>
    <property type="project" value="TreeGrafter"/>
</dbReference>
<dbReference type="Pfam" id="PF00440">
    <property type="entry name" value="TetR_N"/>
    <property type="match status" value="1"/>
</dbReference>
<gene>
    <name evidence="2" type="ORF">GII30_05240</name>
</gene>
<dbReference type="Gene3D" id="1.10.357.10">
    <property type="entry name" value="Tetracycline Repressor, domain 2"/>
    <property type="match status" value="1"/>
</dbReference>
<dbReference type="SUPFAM" id="SSF46689">
    <property type="entry name" value="Homeodomain-like"/>
    <property type="match status" value="1"/>
</dbReference>
<protein>
    <submittedName>
        <fullName evidence="2">TetR family transcriptional regulator</fullName>
    </submittedName>
</protein>
<keyword evidence="1" id="KW-0238">DNA-binding</keyword>
<dbReference type="GO" id="GO:0003700">
    <property type="term" value="F:DNA-binding transcription factor activity"/>
    <property type="evidence" value="ECO:0007669"/>
    <property type="project" value="TreeGrafter"/>
</dbReference>
<dbReference type="PANTHER" id="PTHR30055:SF226">
    <property type="entry name" value="HTH-TYPE TRANSCRIPTIONAL REGULATOR PKSA"/>
    <property type="match status" value="1"/>
</dbReference>
<evidence type="ECO:0000256" key="1">
    <source>
        <dbReference type="ARBA" id="ARBA00023125"/>
    </source>
</evidence>
<accession>A0A857M8E8</accession>